<dbReference type="PANTHER" id="PTHR43537:SF50">
    <property type="entry name" value="TRANSCRIPTIONAL REGULATORY PROTEIN"/>
    <property type="match status" value="1"/>
</dbReference>
<evidence type="ECO:0000313" key="5">
    <source>
        <dbReference type="EMBL" id="OGI48137.1"/>
    </source>
</evidence>
<dbReference type="GO" id="GO:0003677">
    <property type="term" value="F:DNA binding"/>
    <property type="evidence" value="ECO:0007669"/>
    <property type="project" value="UniProtKB-KW"/>
</dbReference>
<proteinExistence type="predicted"/>
<dbReference type="Proteomes" id="UP000178885">
    <property type="component" value="Unassembled WGS sequence"/>
</dbReference>
<dbReference type="EMBL" id="MFSU01000036">
    <property type="protein sequence ID" value="OGI48137.1"/>
    <property type="molecule type" value="Genomic_DNA"/>
</dbReference>
<evidence type="ECO:0000313" key="6">
    <source>
        <dbReference type="Proteomes" id="UP000178885"/>
    </source>
</evidence>
<dbReference type="InterPro" id="IPR036390">
    <property type="entry name" value="WH_DNA-bd_sf"/>
</dbReference>
<dbReference type="GO" id="GO:0003700">
    <property type="term" value="F:DNA-binding transcription factor activity"/>
    <property type="evidence" value="ECO:0007669"/>
    <property type="project" value="InterPro"/>
</dbReference>
<dbReference type="Gene3D" id="1.20.120.530">
    <property type="entry name" value="GntR ligand-binding domain-like"/>
    <property type="match status" value="1"/>
</dbReference>
<keyword evidence="2" id="KW-0238">DNA-binding</keyword>
<keyword evidence="1" id="KW-0805">Transcription regulation</keyword>
<dbReference type="SMART" id="SM00895">
    <property type="entry name" value="FCD"/>
    <property type="match status" value="1"/>
</dbReference>
<accession>A0A1F6TSL8</accession>
<protein>
    <submittedName>
        <fullName evidence="5">GntR family transcriptional regulator</fullName>
    </submittedName>
</protein>
<keyword evidence="3" id="KW-0804">Transcription</keyword>
<feature type="domain" description="HTH gntR-type" evidence="4">
    <location>
        <begin position="24"/>
        <end position="91"/>
    </location>
</feature>
<reference evidence="5 6" key="1">
    <citation type="journal article" date="2016" name="Nat. Commun.">
        <title>Thousands of microbial genomes shed light on interconnected biogeochemical processes in an aquifer system.</title>
        <authorList>
            <person name="Anantharaman K."/>
            <person name="Brown C.T."/>
            <person name="Hug L.A."/>
            <person name="Sharon I."/>
            <person name="Castelle C.J."/>
            <person name="Probst A.J."/>
            <person name="Thomas B.C."/>
            <person name="Singh A."/>
            <person name="Wilkins M.J."/>
            <person name="Karaoz U."/>
            <person name="Brodie E.L."/>
            <person name="Williams K.H."/>
            <person name="Hubbard S.S."/>
            <person name="Banfield J.F."/>
        </authorList>
    </citation>
    <scope>NUCLEOTIDE SEQUENCE [LARGE SCALE GENOMIC DNA]</scope>
</reference>
<evidence type="ECO:0000256" key="2">
    <source>
        <dbReference type="ARBA" id="ARBA00023125"/>
    </source>
</evidence>
<dbReference type="CDD" id="cd07377">
    <property type="entry name" value="WHTH_GntR"/>
    <property type="match status" value="1"/>
</dbReference>
<evidence type="ECO:0000259" key="4">
    <source>
        <dbReference type="PROSITE" id="PS50949"/>
    </source>
</evidence>
<dbReference type="Pfam" id="PF07729">
    <property type="entry name" value="FCD"/>
    <property type="match status" value="1"/>
</dbReference>
<dbReference type="InterPro" id="IPR011711">
    <property type="entry name" value="GntR_C"/>
</dbReference>
<organism evidence="5 6">
    <name type="scientific">Candidatus Muproteobacteria bacterium RBG_16_65_34</name>
    <dbReference type="NCBI Taxonomy" id="1817760"/>
    <lineage>
        <taxon>Bacteria</taxon>
        <taxon>Pseudomonadati</taxon>
        <taxon>Pseudomonadota</taxon>
        <taxon>Candidatus Muproteobacteria</taxon>
    </lineage>
</organism>
<evidence type="ECO:0000256" key="3">
    <source>
        <dbReference type="ARBA" id="ARBA00023163"/>
    </source>
</evidence>
<dbReference type="STRING" id="1817760.A2151_01890"/>
<dbReference type="SUPFAM" id="SSF48008">
    <property type="entry name" value="GntR ligand-binding domain-like"/>
    <property type="match status" value="1"/>
</dbReference>
<dbReference type="PRINTS" id="PR00035">
    <property type="entry name" value="HTHGNTR"/>
</dbReference>
<dbReference type="SMART" id="SM00345">
    <property type="entry name" value="HTH_GNTR"/>
    <property type="match status" value="1"/>
</dbReference>
<dbReference type="PROSITE" id="PS50949">
    <property type="entry name" value="HTH_GNTR"/>
    <property type="match status" value="1"/>
</dbReference>
<gene>
    <name evidence="5" type="ORF">A2151_01890</name>
</gene>
<dbReference type="InterPro" id="IPR000524">
    <property type="entry name" value="Tscrpt_reg_HTH_GntR"/>
</dbReference>
<dbReference type="InterPro" id="IPR008920">
    <property type="entry name" value="TF_FadR/GntR_C"/>
</dbReference>
<sequence length="235" mass="26213">MTRTDTTSPASGSATGAAAPIARQALHDEVVRRIRDLIIEGQLAPGARIPERELCDLFHISRTPLREALKLLASEGLVDLRHHRGATVSTITVRDVDDMFQVMSALEALAGETAAAHAPDSAIAEIEALHRRMLAHHARRELSEYFRLNQQIHERLIEAAGNPVLTHIYRGLNTRIRRARYMANLSQDRWDQAVAEHEEILQALRARNGERLGRLLREHLLHKADVVKTVLLGGA</sequence>
<dbReference type="InterPro" id="IPR036388">
    <property type="entry name" value="WH-like_DNA-bd_sf"/>
</dbReference>
<comment type="caution">
    <text evidence="5">The sequence shown here is derived from an EMBL/GenBank/DDBJ whole genome shotgun (WGS) entry which is preliminary data.</text>
</comment>
<dbReference type="Pfam" id="PF00392">
    <property type="entry name" value="GntR"/>
    <property type="match status" value="1"/>
</dbReference>
<evidence type="ECO:0000256" key="1">
    <source>
        <dbReference type="ARBA" id="ARBA00023015"/>
    </source>
</evidence>
<dbReference type="AlphaFoldDB" id="A0A1F6TSL8"/>
<dbReference type="Gene3D" id="1.10.10.10">
    <property type="entry name" value="Winged helix-like DNA-binding domain superfamily/Winged helix DNA-binding domain"/>
    <property type="match status" value="1"/>
</dbReference>
<dbReference type="SUPFAM" id="SSF46785">
    <property type="entry name" value="Winged helix' DNA-binding domain"/>
    <property type="match status" value="1"/>
</dbReference>
<dbReference type="PANTHER" id="PTHR43537">
    <property type="entry name" value="TRANSCRIPTIONAL REGULATOR, GNTR FAMILY"/>
    <property type="match status" value="1"/>
</dbReference>
<name>A0A1F6TSL8_9PROT</name>